<comment type="caution">
    <text evidence="2">The sequence shown here is derived from an EMBL/GenBank/DDBJ whole genome shotgun (WGS) entry which is preliminary data.</text>
</comment>
<protein>
    <submittedName>
        <fullName evidence="2">Uncharacterized protein</fullName>
    </submittedName>
</protein>
<dbReference type="Pfam" id="PF12298">
    <property type="entry name" value="Bot1p"/>
    <property type="match status" value="1"/>
</dbReference>
<organism evidence="2 3">
    <name type="scientific">Coccomyxa subellipsoidea (strain C-169)</name>
    <name type="common">Green microalga</name>
    <dbReference type="NCBI Taxonomy" id="574566"/>
    <lineage>
        <taxon>Eukaryota</taxon>
        <taxon>Viridiplantae</taxon>
        <taxon>Chlorophyta</taxon>
        <taxon>core chlorophytes</taxon>
        <taxon>Trebouxiophyceae</taxon>
        <taxon>Trebouxiophyceae incertae sedis</taxon>
        <taxon>Coccomyxaceae</taxon>
        <taxon>Coccomyxa</taxon>
        <taxon>Coccomyxa subellipsoidea</taxon>
    </lineage>
</organism>
<name>I0YPH8_COCSC</name>
<dbReference type="PANTHER" id="PTHR35476">
    <property type="entry name" value="MUCIN-LIKE PROTEIN"/>
    <property type="match status" value="1"/>
</dbReference>
<feature type="compositionally biased region" description="Polar residues" evidence="1">
    <location>
        <begin position="1"/>
        <end position="21"/>
    </location>
</feature>
<feature type="compositionally biased region" description="Low complexity" evidence="1">
    <location>
        <begin position="35"/>
        <end position="57"/>
    </location>
</feature>
<dbReference type="Proteomes" id="UP000007264">
    <property type="component" value="Unassembled WGS sequence"/>
</dbReference>
<feature type="region of interest" description="Disordered" evidence="1">
    <location>
        <begin position="1"/>
        <end position="78"/>
    </location>
</feature>
<evidence type="ECO:0000256" key="1">
    <source>
        <dbReference type="SAM" id="MobiDB-lite"/>
    </source>
</evidence>
<dbReference type="EMBL" id="AGSI01000016">
    <property type="protein sequence ID" value="EIE20297.1"/>
    <property type="molecule type" value="Genomic_DNA"/>
</dbReference>
<keyword evidence="3" id="KW-1185">Reference proteome</keyword>
<reference evidence="2 3" key="1">
    <citation type="journal article" date="2012" name="Genome Biol.">
        <title>The genome of the polar eukaryotic microalga coccomyxa subellipsoidea reveals traits of cold adaptation.</title>
        <authorList>
            <person name="Blanc G."/>
            <person name="Agarkova I."/>
            <person name="Grimwood J."/>
            <person name="Kuo A."/>
            <person name="Brueggeman A."/>
            <person name="Dunigan D."/>
            <person name="Gurnon J."/>
            <person name="Ladunga I."/>
            <person name="Lindquist E."/>
            <person name="Lucas S."/>
            <person name="Pangilinan J."/>
            <person name="Proschold T."/>
            <person name="Salamov A."/>
            <person name="Schmutz J."/>
            <person name="Weeks D."/>
            <person name="Yamada T."/>
            <person name="Claverie J.M."/>
            <person name="Grigoriev I."/>
            <person name="Van Etten J."/>
            <person name="Lomsadze A."/>
            <person name="Borodovsky M."/>
        </authorList>
    </citation>
    <scope>NUCLEOTIDE SEQUENCE [LARGE SCALE GENOMIC DNA]</scope>
    <source>
        <strain evidence="2 3">C-169</strain>
    </source>
</reference>
<dbReference type="PANTHER" id="PTHR35476:SF3">
    <property type="entry name" value="SMALL RIBOSOMAL SUBUNIT PROTEIN MS75"/>
    <property type="match status" value="1"/>
</dbReference>
<evidence type="ECO:0000313" key="2">
    <source>
        <dbReference type="EMBL" id="EIE20297.1"/>
    </source>
</evidence>
<dbReference type="InterPro" id="IPR052851">
    <property type="entry name" value="GCD1_mitochondrial"/>
</dbReference>
<dbReference type="AlphaFoldDB" id="I0YPH8"/>
<dbReference type="RefSeq" id="XP_005644841.1">
    <property type="nucleotide sequence ID" value="XM_005644784.1"/>
</dbReference>
<dbReference type="STRING" id="574566.I0YPH8"/>
<evidence type="ECO:0000313" key="3">
    <source>
        <dbReference type="Proteomes" id="UP000007264"/>
    </source>
</evidence>
<accession>I0YPH8</accession>
<dbReference type="OrthoDB" id="547043at2759"/>
<gene>
    <name evidence="2" type="ORF">COCSUDRAFT_58006</name>
</gene>
<dbReference type="eggNOG" id="ENOG502QPTE">
    <property type="taxonomic scope" value="Eukaryota"/>
</dbReference>
<sequence>MPGNDGPSSHEGTSKEATGSLCSAEDAKKTEGTSEEATTSAVEGAEGVVGAESASGGTDEDAAESAPPRNEYRAPEHVSIPDAMLSRRVIDHYKEEDAVQAFPINHAGEHSSGWQLYDVDDENTIVWWMLDLTGGRVPENEKNAQLSDDVKHFMYRLNKEGGWSVPQIAELFRVRQQRVMAIIALKEMEVGKRESGEELLEDLHEDMERVFECHEVRGRFERHVRLLPTKPAFEVIGTGGGGRKGKKGKGKGDAERVYESHEDPSWESEVRIREEEVAAHEERILVKEFRERLAFNLGKVGQSISNESRARQAPQRPKEGWSVVVRPAGRGVEFEPFVARPDGSRRPLSSDEDLYINRMKPLRRRTIL</sequence>
<proteinExistence type="predicted"/>
<feature type="region of interest" description="Disordered" evidence="1">
    <location>
        <begin position="237"/>
        <end position="260"/>
    </location>
</feature>
<feature type="compositionally biased region" description="Basic and acidic residues" evidence="1">
    <location>
        <begin position="250"/>
        <end position="260"/>
    </location>
</feature>
<dbReference type="KEGG" id="csl:COCSUDRAFT_58006"/>
<dbReference type="GeneID" id="17038273"/>